<dbReference type="CDD" id="cd06415">
    <property type="entry name" value="GH25_Cpl1-like"/>
    <property type="match status" value="1"/>
</dbReference>
<dbReference type="SMART" id="SM00287">
    <property type="entry name" value="SH3b"/>
    <property type="match status" value="1"/>
</dbReference>
<evidence type="ECO:0000259" key="4">
    <source>
        <dbReference type="SMART" id="SM00287"/>
    </source>
</evidence>
<dbReference type="RefSeq" id="WP_262333864.1">
    <property type="nucleotide sequence ID" value="NZ_JANZQG010000004.1"/>
</dbReference>
<dbReference type="InterPro" id="IPR003646">
    <property type="entry name" value="SH3-like_bac-type"/>
</dbReference>
<dbReference type="Proteomes" id="UP001169713">
    <property type="component" value="Unassembled WGS sequence"/>
</dbReference>
<feature type="domain" description="SH3b" evidence="4">
    <location>
        <begin position="245"/>
        <end position="311"/>
    </location>
</feature>
<dbReference type="PANTHER" id="PTHR34135:SF2">
    <property type="entry name" value="LYSOZYME"/>
    <property type="match status" value="1"/>
</dbReference>
<gene>
    <name evidence="5" type="ORF">Q4436_01490</name>
</gene>
<protein>
    <submittedName>
        <fullName evidence="5">GH25 family lysozyme</fullName>
    </submittedName>
</protein>
<dbReference type="SUPFAM" id="SSF51445">
    <property type="entry name" value="(Trans)glycosidases"/>
    <property type="match status" value="1"/>
</dbReference>
<dbReference type="EMBL" id="JAUONS010000001">
    <property type="protein sequence ID" value="MDO6360794.1"/>
    <property type="molecule type" value="Genomic_DNA"/>
</dbReference>
<sequence length="316" mass="34360">MEVAKRSYGVDVSDWQASNLSAMASAGAKYAIVKVSEGLGYQNPKAPAQVNSANANGMMPAGYHYAHFSASRSQAVLEGNYTISAAKQAGIVPGSYLACDYEEGSGNSTTQGNSATNADAILAFMDTVASAGYKPLLYSGKYILTDKVDVKKITSKYGTCLWIASYKYDSGVRQDSPDFGYFPSMDAVAIWQFTDNWRGLNVDGNISLIDFKTDGKPATQSSKPAVKQSAPQSWVDELGDTWYKEEGKFYPNGIINIRYGARTTSDIIGTVTKGDCVKYDAYSRHGGYVWIRQPRANGEPGFLVCRQGNDPWGRFE</sequence>
<keyword evidence="2" id="KW-0378">Hydrolase</keyword>
<evidence type="ECO:0000256" key="1">
    <source>
        <dbReference type="ARBA" id="ARBA00010646"/>
    </source>
</evidence>
<dbReference type="InterPro" id="IPR002053">
    <property type="entry name" value="Glyco_hydro_25"/>
</dbReference>
<comment type="similarity">
    <text evidence="1">Belongs to the glycosyl hydrolase 25 family.</text>
</comment>
<dbReference type="SMART" id="SM00641">
    <property type="entry name" value="Glyco_25"/>
    <property type="match status" value="2"/>
</dbReference>
<name>A0ABD4ZZ58_9LACO</name>
<dbReference type="PROSITE" id="PS51904">
    <property type="entry name" value="GLYCOSYL_HYDROL_F25_2"/>
    <property type="match status" value="1"/>
</dbReference>
<comment type="caution">
    <text evidence="5">The sequence shown here is derived from an EMBL/GenBank/DDBJ whole genome shotgun (WGS) entry which is preliminary data.</text>
</comment>
<dbReference type="PANTHER" id="PTHR34135">
    <property type="entry name" value="LYSOZYME"/>
    <property type="match status" value="1"/>
</dbReference>
<evidence type="ECO:0000256" key="2">
    <source>
        <dbReference type="ARBA" id="ARBA00022801"/>
    </source>
</evidence>
<organism evidence="5 6">
    <name type="scientific">Lactobacillus paragasseri</name>
    <dbReference type="NCBI Taxonomy" id="2107999"/>
    <lineage>
        <taxon>Bacteria</taxon>
        <taxon>Bacillati</taxon>
        <taxon>Bacillota</taxon>
        <taxon>Bacilli</taxon>
        <taxon>Lactobacillales</taxon>
        <taxon>Lactobacillaceae</taxon>
        <taxon>Lactobacillus</taxon>
    </lineage>
</organism>
<dbReference type="InterPro" id="IPR017853">
    <property type="entry name" value="GH"/>
</dbReference>
<keyword evidence="3" id="KW-0326">Glycosidase</keyword>
<evidence type="ECO:0000313" key="5">
    <source>
        <dbReference type="EMBL" id="MDO6360794.1"/>
    </source>
</evidence>
<evidence type="ECO:0000313" key="6">
    <source>
        <dbReference type="Proteomes" id="UP001169713"/>
    </source>
</evidence>
<dbReference type="Gene3D" id="2.30.30.40">
    <property type="entry name" value="SH3 Domains"/>
    <property type="match status" value="1"/>
</dbReference>
<reference evidence="5" key="1">
    <citation type="submission" date="2023-07" db="EMBL/GenBank/DDBJ databases">
        <title>Whole Genome Sequencing of Colonoscopy isolates.</title>
        <authorList>
            <person name="Surve S.V."/>
            <person name="Valls R.A."/>
            <person name="Barrak K.E."/>
            <person name="Gardner T.B."/>
            <person name="O'Toole G.A."/>
        </authorList>
    </citation>
    <scope>NUCLEOTIDE SEQUENCE</scope>
    <source>
        <strain evidence="5">GP0003</strain>
    </source>
</reference>
<dbReference type="AlphaFoldDB" id="A0ABD4ZZ58"/>
<dbReference type="Pfam" id="PF01183">
    <property type="entry name" value="Glyco_hydro_25"/>
    <property type="match status" value="1"/>
</dbReference>
<proteinExistence type="inferred from homology"/>
<dbReference type="InterPro" id="IPR018077">
    <property type="entry name" value="Glyco_hydro_fam25_subgr"/>
</dbReference>
<evidence type="ECO:0000256" key="3">
    <source>
        <dbReference type="ARBA" id="ARBA00023295"/>
    </source>
</evidence>
<dbReference type="GO" id="GO:0016798">
    <property type="term" value="F:hydrolase activity, acting on glycosyl bonds"/>
    <property type="evidence" value="ECO:0007669"/>
    <property type="project" value="UniProtKB-KW"/>
</dbReference>
<dbReference type="Gene3D" id="3.20.20.80">
    <property type="entry name" value="Glycosidases"/>
    <property type="match status" value="1"/>
</dbReference>
<accession>A0ABD4ZZ58</accession>